<dbReference type="InterPro" id="IPR007627">
    <property type="entry name" value="RNA_pol_sigma70_r2"/>
</dbReference>
<dbReference type="Pfam" id="PF08281">
    <property type="entry name" value="Sigma70_r4_2"/>
    <property type="match status" value="1"/>
</dbReference>
<dbReference type="GO" id="GO:0006352">
    <property type="term" value="P:DNA-templated transcription initiation"/>
    <property type="evidence" value="ECO:0007669"/>
    <property type="project" value="InterPro"/>
</dbReference>
<dbReference type="KEGG" id="apac:S7S_18190"/>
<dbReference type="InterPro" id="IPR013324">
    <property type="entry name" value="RNA_pol_sigma_r3/r4-like"/>
</dbReference>
<accession>A0A0B4XTN9</accession>
<feature type="compositionally biased region" description="Low complexity" evidence="5">
    <location>
        <begin position="184"/>
        <end position="193"/>
    </location>
</feature>
<name>A0A0B4XTN9_9GAMM</name>
<evidence type="ECO:0000259" key="7">
    <source>
        <dbReference type="Pfam" id="PF08281"/>
    </source>
</evidence>
<evidence type="ECO:0000256" key="2">
    <source>
        <dbReference type="ARBA" id="ARBA00023015"/>
    </source>
</evidence>
<dbReference type="PANTHER" id="PTHR43133">
    <property type="entry name" value="RNA POLYMERASE ECF-TYPE SIGMA FACTO"/>
    <property type="match status" value="1"/>
</dbReference>
<dbReference type="InterPro" id="IPR013249">
    <property type="entry name" value="RNA_pol_sigma70_r4_t2"/>
</dbReference>
<feature type="compositionally biased region" description="Basic and acidic residues" evidence="5">
    <location>
        <begin position="194"/>
        <end position="206"/>
    </location>
</feature>
<dbReference type="InterPro" id="IPR013325">
    <property type="entry name" value="RNA_pol_sigma_r2"/>
</dbReference>
<sequence>MSRQTIKALFIQRYAELRSRLSYRLGSDDLADDVLQETWLRVDQMADIHGVQNPLAYLFRMALNVAADQRKAQSRLLYYTEIEELMQSTDDALDPASAAGALQEVEQLQRALYKLPARRRAILLASRVEGVPHRDIAARFGVSTRTVEKELKVALLYCGDWLDREVTQRFGPGAGKPSTWESQATAAPAPTHAPTDDDAHDERDRD</sequence>
<feature type="domain" description="RNA polymerase sigma-70 region 2" evidence="6">
    <location>
        <begin position="11"/>
        <end position="75"/>
    </location>
</feature>
<feature type="domain" description="RNA polymerase sigma factor 70 region 4 type 2" evidence="7">
    <location>
        <begin position="106"/>
        <end position="155"/>
    </location>
</feature>
<keyword evidence="4" id="KW-0804">Transcription</keyword>
<dbReference type="InterPro" id="IPR014284">
    <property type="entry name" value="RNA_pol_sigma-70_dom"/>
</dbReference>
<protein>
    <submittedName>
        <fullName evidence="8">Putative ECF-type RNA polymerase sigma factor</fullName>
    </submittedName>
</protein>
<evidence type="ECO:0000256" key="5">
    <source>
        <dbReference type="SAM" id="MobiDB-lite"/>
    </source>
</evidence>
<dbReference type="PANTHER" id="PTHR43133:SF63">
    <property type="entry name" value="RNA POLYMERASE SIGMA FACTOR FECI-RELATED"/>
    <property type="match status" value="1"/>
</dbReference>
<dbReference type="STRING" id="391936.S7S_18190"/>
<dbReference type="InterPro" id="IPR036388">
    <property type="entry name" value="WH-like_DNA-bd_sf"/>
</dbReference>
<dbReference type="GO" id="GO:0016987">
    <property type="term" value="F:sigma factor activity"/>
    <property type="evidence" value="ECO:0007669"/>
    <property type="project" value="UniProtKB-KW"/>
</dbReference>
<dbReference type="OrthoDB" id="8589148at2"/>
<feature type="region of interest" description="Disordered" evidence="5">
    <location>
        <begin position="169"/>
        <end position="206"/>
    </location>
</feature>
<reference evidence="8 9" key="1">
    <citation type="journal article" date="2012" name="J. Bacteriol.">
        <title>Genome sequence of an alkane-degrading bacterium, Alcanivorax pacificus type strain W11-5, isolated from deep sea sediment.</title>
        <authorList>
            <person name="Lai Q."/>
            <person name="Shao Z."/>
        </authorList>
    </citation>
    <scope>NUCLEOTIDE SEQUENCE [LARGE SCALE GENOMIC DNA]</scope>
    <source>
        <strain evidence="8 9">W11-5</strain>
    </source>
</reference>
<keyword evidence="3" id="KW-0731">Sigma factor</keyword>
<evidence type="ECO:0000256" key="4">
    <source>
        <dbReference type="ARBA" id="ARBA00023163"/>
    </source>
</evidence>
<dbReference type="SUPFAM" id="SSF88659">
    <property type="entry name" value="Sigma3 and sigma4 domains of RNA polymerase sigma factors"/>
    <property type="match status" value="1"/>
</dbReference>
<dbReference type="Pfam" id="PF04542">
    <property type="entry name" value="Sigma70_r2"/>
    <property type="match status" value="1"/>
</dbReference>
<keyword evidence="9" id="KW-1185">Reference proteome</keyword>
<organism evidence="8 9">
    <name type="scientific">Isoalcanivorax pacificus W11-5</name>
    <dbReference type="NCBI Taxonomy" id="391936"/>
    <lineage>
        <taxon>Bacteria</taxon>
        <taxon>Pseudomonadati</taxon>
        <taxon>Pseudomonadota</taxon>
        <taxon>Gammaproteobacteria</taxon>
        <taxon>Oceanospirillales</taxon>
        <taxon>Alcanivoracaceae</taxon>
        <taxon>Isoalcanivorax</taxon>
    </lineage>
</organism>
<dbReference type="InterPro" id="IPR039425">
    <property type="entry name" value="RNA_pol_sigma-70-like"/>
</dbReference>
<evidence type="ECO:0000259" key="6">
    <source>
        <dbReference type="Pfam" id="PF04542"/>
    </source>
</evidence>
<dbReference type="RefSeq" id="WP_082027774.1">
    <property type="nucleotide sequence ID" value="NZ_CP004387.1"/>
</dbReference>
<keyword evidence="2" id="KW-0805">Transcription regulation</keyword>
<dbReference type="Gene3D" id="1.10.10.10">
    <property type="entry name" value="Winged helix-like DNA-binding domain superfamily/Winged helix DNA-binding domain"/>
    <property type="match status" value="1"/>
</dbReference>
<dbReference type="NCBIfam" id="TIGR02937">
    <property type="entry name" value="sigma70-ECF"/>
    <property type="match status" value="1"/>
</dbReference>
<evidence type="ECO:0000313" key="9">
    <source>
        <dbReference type="Proteomes" id="UP000006764"/>
    </source>
</evidence>
<dbReference type="GO" id="GO:0003677">
    <property type="term" value="F:DNA binding"/>
    <property type="evidence" value="ECO:0007669"/>
    <property type="project" value="InterPro"/>
</dbReference>
<dbReference type="EMBL" id="CP004387">
    <property type="protein sequence ID" value="AJD50050.1"/>
    <property type="molecule type" value="Genomic_DNA"/>
</dbReference>
<dbReference type="Proteomes" id="UP000006764">
    <property type="component" value="Chromosome"/>
</dbReference>
<evidence type="ECO:0000256" key="1">
    <source>
        <dbReference type="ARBA" id="ARBA00010641"/>
    </source>
</evidence>
<dbReference type="SUPFAM" id="SSF88946">
    <property type="entry name" value="Sigma2 domain of RNA polymerase sigma factors"/>
    <property type="match status" value="1"/>
</dbReference>
<evidence type="ECO:0000313" key="8">
    <source>
        <dbReference type="EMBL" id="AJD50050.1"/>
    </source>
</evidence>
<proteinExistence type="inferred from homology"/>
<gene>
    <name evidence="8" type="ORF">S7S_18190</name>
</gene>
<dbReference type="HOGENOM" id="CLU_047691_12_3_6"/>
<comment type="similarity">
    <text evidence="1">Belongs to the sigma-70 factor family. ECF subfamily.</text>
</comment>
<dbReference type="AlphaFoldDB" id="A0A0B4XTN9"/>
<dbReference type="Gene3D" id="1.10.1740.10">
    <property type="match status" value="1"/>
</dbReference>
<evidence type="ECO:0000256" key="3">
    <source>
        <dbReference type="ARBA" id="ARBA00023082"/>
    </source>
</evidence>